<dbReference type="InterPro" id="IPR001482">
    <property type="entry name" value="T2SS/T4SS_dom"/>
</dbReference>
<keyword evidence="4" id="KW-1185">Reference proteome</keyword>
<dbReference type="GO" id="GO:0005737">
    <property type="term" value="C:cytoplasm"/>
    <property type="evidence" value="ECO:0007669"/>
    <property type="project" value="InterPro"/>
</dbReference>
<name>A0A0W0U2G4_9GAMM</name>
<dbReference type="NCBIfam" id="NF010469">
    <property type="entry name" value="PRK13894.1"/>
    <property type="match status" value="1"/>
</dbReference>
<dbReference type="PANTHER" id="PTHR30486">
    <property type="entry name" value="TWITCHING MOTILITY PROTEIN PILT"/>
    <property type="match status" value="1"/>
</dbReference>
<evidence type="ECO:0000259" key="2">
    <source>
        <dbReference type="Pfam" id="PF00437"/>
    </source>
</evidence>
<feature type="domain" description="Bacterial type II secretion system protein E" evidence="2">
    <location>
        <begin position="101"/>
        <end position="289"/>
    </location>
</feature>
<dbReference type="Pfam" id="PF00437">
    <property type="entry name" value="T2SSE"/>
    <property type="match status" value="1"/>
</dbReference>
<gene>
    <name evidence="3" type="primary">virB_2</name>
    <name evidence="3" type="ORF">Lgee_0737</name>
</gene>
<dbReference type="STRING" id="45065.Lgee_0737"/>
<dbReference type="CDD" id="cd01130">
    <property type="entry name" value="VirB11-like_ATPase"/>
    <property type="match status" value="1"/>
</dbReference>
<dbReference type="InterPro" id="IPR027417">
    <property type="entry name" value="P-loop_NTPase"/>
</dbReference>
<dbReference type="GO" id="GO:0005524">
    <property type="term" value="F:ATP binding"/>
    <property type="evidence" value="ECO:0007669"/>
    <property type="project" value="InterPro"/>
</dbReference>
<proteinExistence type="inferred from homology"/>
<protein>
    <submittedName>
        <fullName evidence="3">LvhB11</fullName>
    </submittedName>
</protein>
<dbReference type="SUPFAM" id="SSF52540">
    <property type="entry name" value="P-loop containing nucleoside triphosphate hydrolases"/>
    <property type="match status" value="1"/>
</dbReference>
<comment type="caution">
    <text evidence="3">The sequence shown here is derived from an EMBL/GenBank/DDBJ whole genome shotgun (WGS) entry which is preliminary data.</text>
</comment>
<dbReference type="InterPro" id="IPR050921">
    <property type="entry name" value="T4SS_GSP_E_ATPase"/>
</dbReference>
<dbReference type="Gene3D" id="3.30.450.90">
    <property type="match status" value="1"/>
</dbReference>
<dbReference type="Gene3D" id="3.40.50.300">
    <property type="entry name" value="P-loop containing nucleotide triphosphate hydrolases"/>
    <property type="match status" value="1"/>
</dbReference>
<dbReference type="PATRIC" id="fig|45065.4.peg.787"/>
<dbReference type="OrthoDB" id="9810761at2"/>
<dbReference type="EMBL" id="LNYC01000021">
    <property type="protein sequence ID" value="KTD02112.1"/>
    <property type="molecule type" value="Genomic_DNA"/>
</dbReference>
<sequence length="341" mass="36834">MDVLTVKTRACEKLARDFGDTLASALADPKTVEIMLNADGRLWQERLGEPMRVIGTLSAARADALIRTVAGFHGKEVTRHQPLLECELPIDGSRFAAQFPPVVSSPVFAIRKKAIAVFALEDYVRDGIMTETQAEALKDAVARHRNILVIGGTGSGKTTLTNAIIGEMVALNPSERIVIIEDTGEICCKAENAVQYHTSPEVSMTALLKTTLRMRPDRILVGEVRGAEALDLLDAWNTGHEGGVATLHANSARAGLTRLKSLISRNTAAPIDIEPLIAEAVHCVVHIARTRAGRRVEDILQINGFEQGHYLTQPLTRSTHAKRSLSHLHARGACPDAAAGC</sequence>
<dbReference type="PANTHER" id="PTHR30486:SF6">
    <property type="entry name" value="TYPE IV PILUS RETRACTATION ATPASE PILT"/>
    <property type="match status" value="1"/>
</dbReference>
<evidence type="ECO:0000313" key="4">
    <source>
        <dbReference type="Proteomes" id="UP000054785"/>
    </source>
</evidence>
<evidence type="ECO:0000256" key="1">
    <source>
        <dbReference type="ARBA" id="ARBA00006611"/>
    </source>
</evidence>
<dbReference type="GO" id="GO:0016887">
    <property type="term" value="F:ATP hydrolysis activity"/>
    <property type="evidence" value="ECO:0007669"/>
    <property type="project" value="InterPro"/>
</dbReference>
<dbReference type="AlphaFoldDB" id="A0A0W0U2G4"/>
<comment type="similarity">
    <text evidence="1">Belongs to the GSP E family.</text>
</comment>
<dbReference type="RefSeq" id="WP_081776737.1">
    <property type="nucleotide sequence ID" value="NZ_CAAAHN010000014.1"/>
</dbReference>
<reference evidence="3 4" key="1">
    <citation type="submission" date="2015-11" db="EMBL/GenBank/DDBJ databases">
        <title>Genomic analysis of 38 Legionella species identifies large and diverse effector repertoires.</title>
        <authorList>
            <person name="Burstein D."/>
            <person name="Amaro F."/>
            <person name="Zusman T."/>
            <person name="Lifshitz Z."/>
            <person name="Cohen O."/>
            <person name="Gilbert J.A."/>
            <person name="Pupko T."/>
            <person name="Shuman H.A."/>
            <person name="Segal G."/>
        </authorList>
    </citation>
    <scope>NUCLEOTIDE SEQUENCE [LARGE SCALE GENOMIC DNA]</scope>
    <source>
        <strain evidence="3 4">ATCC 49504</strain>
    </source>
</reference>
<dbReference type="Proteomes" id="UP000054785">
    <property type="component" value="Unassembled WGS sequence"/>
</dbReference>
<organism evidence="3 4">
    <name type="scientific">Legionella geestiana</name>
    <dbReference type="NCBI Taxonomy" id="45065"/>
    <lineage>
        <taxon>Bacteria</taxon>
        <taxon>Pseudomonadati</taxon>
        <taxon>Pseudomonadota</taxon>
        <taxon>Gammaproteobacteria</taxon>
        <taxon>Legionellales</taxon>
        <taxon>Legionellaceae</taxon>
        <taxon>Legionella</taxon>
    </lineage>
</organism>
<evidence type="ECO:0000313" key="3">
    <source>
        <dbReference type="EMBL" id="KTD02112.1"/>
    </source>
</evidence>
<dbReference type="InterPro" id="IPR014149">
    <property type="entry name" value="Conjug-transfer_TrbB"/>
</dbReference>
<accession>A0A0W0U2G4</accession>
<dbReference type="NCBIfam" id="TIGR02782">
    <property type="entry name" value="TrbB_P"/>
    <property type="match status" value="1"/>
</dbReference>